<dbReference type="AlphaFoldDB" id="A0A926HXW2"/>
<dbReference type="Pfam" id="PF00999">
    <property type="entry name" value="Na_H_Exchanger"/>
    <property type="match status" value="1"/>
</dbReference>
<dbReference type="GO" id="GO:0015297">
    <property type="term" value="F:antiporter activity"/>
    <property type="evidence" value="ECO:0007669"/>
    <property type="project" value="InterPro"/>
</dbReference>
<feature type="transmembrane region" description="Helical" evidence="6">
    <location>
        <begin position="97"/>
        <end position="120"/>
    </location>
</feature>
<feature type="transmembrane region" description="Helical" evidence="6">
    <location>
        <begin position="12"/>
        <end position="28"/>
    </location>
</feature>
<reference evidence="8" key="1">
    <citation type="submission" date="2020-08" db="EMBL/GenBank/DDBJ databases">
        <title>Genome public.</title>
        <authorList>
            <person name="Liu C."/>
            <person name="Sun Q."/>
        </authorList>
    </citation>
    <scope>NUCLEOTIDE SEQUENCE</scope>
    <source>
        <strain evidence="8">NSJ-32</strain>
    </source>
</reference>
<feature type="transmembrane region" description="Helical" evidence="6">
    <location>
        <begin position="68"/>
        <end position="85"/>
    </location>
</feature>
<evidence type="ECO:0000256" key="2">
    <source>
        <dbReference type="ARBA" id="ARBA00022692"/>
    </source>
</evidence>
<evidence type="ECO:0000313" key="9">
    <source>
        <dbReference type="Proteomes" id="UP000657006"/>
    </source>
</evidence>
<evidence type="ECO:0000256" key="3">
    <source>
        <dbReference type="ARBA" id="ARBA00022989"/>
    </source>
</evidence>
<feature type="region of interest" description="Disordered" evidence="5">
    <location>
        <begin position="400"/>
        <end position="455"/>
    </location>
</feature>
<evidence type="ECO:0000259" key="7">
    <source>
        <dbReference type="Pfam" id="PF00999"/>
    </source>
</evidence>
<accession>A0A926HXW2</accession>
<evidence type="ECO:0000313" key="8">
    <source>
        <dbReference type="EMBL" id="MBC8544202.1"/>
    </source>
</evidence>
<name>A0A926HXW2_9FIRM</name>
<dbReference type="RefSeq" id="WP_177715429.1">
    <property type="nucleotide sequence ID" value="NZ_JACRSQ010000017.1"/>
</dbReference>
<dbReference type="PANTHER" id="PTHR43021:SF2">
    <property type="entry name" value="CATION_H+ EXCHANGER DOMAIN-CONTAINING PROTEIN"/>
    <property type="match status" value="1"/>
</dbReference>
<evidence type="ECO:0000256" key="4">
    <source>
        <dbReference type="ARBA" id="ARBA00023136"/>
    </source>
</evidence>
<feature type="transmembrane region" description="Helical" evidence="6">
    <location>
        <begin position="195"/>
        <end position="218"/>
    </location>
</feature>
<keyword evidence="3 6" id="KW-1133">Transmembrane helix</keyword>
<dbReference type="PANTHER" id="PTHR43021">
    <property type="entry name" value="NA(+)/H(+) ANTIPORTER-RELATED"/>
    <property type="match status" value="1"/>
</dbReference>
<dbReference type="Gene3D" id="1.20.1530.20">
    <property type="match status" value="1"/>
</dbReference>
<feature type="transmembrane region" description="Helical" evidence="6">
    <location>
        <begin position="230"/>
        <end position="263"/>
    </location>
</feature>
<feature type="transmembrane region" description="Helical" evidence="6">
    <location>
        <begin position="40"/>
        <end position="62"/>
    </location>
</feature>
<keyword evidence="9" id="KW-1185">Reference proteome</keyword>
<feature type="transmembrane region" description="Helical" evidence="6">
    <location>
        <begin position="126"/>
        <end position="146"/>
    </location>
</feature>
<dbReference type="InterPro" id="IPR038770">
    <property type="entry name" value="Na+/solute_symporter_sf"/>
</dbReference>
<sequence length="455" mass="48443">MLHLDKLDSMSAQVIISLAIILIAGFLMTRITKKLRLPNVTGYIISGVLIGPYVLNLIPEIIVERMDFVTDAALAFIAFGVGKYFKLSQLRKSGAKIFIITAFEALTAALLITLVMIFVFHLSVPFALLLGAIGSATAPASTIMTIRQYKAKGEFVNTILQVVALDDAVALLAFSICAAVAQAMESQGRMDITVVLVPILVNMAAIGLGVGGGFLLNKLINEHRSQDHRLVLVIAIIFCLTGFCSAFNVSPLLSCMVLGTVYINVSGNKALFKQVNNFTPPLLLLFFVLSGMRMNVPALATAGVIGIAYFFVRILGKYAGAYLGARVSGASMEIRRYLGLALVPQAGVSIGLAVLGQRILPYESGVLLSTIILSSGVLYEMVGPACAKLSLFLSHTVQRPAKKDSPPALSVPAPDPEPADSGDGDKKKKKNAKGKKVADKEKSKKTKNKTSAVTG</sequence>
<dbReference type="GO" id="GO:0016020">
    <property type="term" value="C:membrane"/>
    <property type="evidence" value="ECO:0007669"/>
    <property type="project" value="UniProtKB-SubCell"/>
</dbReference>
<feature type="transmembrane region" description="Helical" evidence="6">
    <location>
        <begin position="337"/>
        <end position="360"/>
    </location>
</feature>
<proteinExistence type="predicted"/>
<evidence type="ECO:0000256" key="6">
    <source>
        <dbReference type="SAM" id="Phobius"/>
    </source>
</evidence>
<dbReference type="InterPro" id="IPR006153">
    <property type="entry name" value="Cation/H_exchanger_TM"/>
</dbReference>
<comment type="subcellular location">
    <subcellularLocation>
        <location evidence="1">Membrane</location>
        <topology evidence="1">Multi-pass membrane protein</topology>
    </subcellularLocation>
</comment>
<feature type="domain" description="Cation/H+ exchanger transmembrane" evidence="7">
    <location>
        <begin position="22"/>
        <end position="361"/>
    </location>
</feature>
<feature type="transmembrane region" description="Helical" evidence="6">
    <location>
        <begin position="158"/>
        <end position="183"/>
    </location>
</feature>
<dbReference type="EMBL" id="JACRSQ010000017">
    <property type="protein sequence ID" value="MBC8544202.1"/>
    <property type="molecule type" value="Genomic_DNA"/>
</dbReference>
<organism evidence="8 9">
    <name type="scientific">Bianquea renquensis</name>
    <dbReference type="NCBI Taxonomy" id="2763661"/>
    <lineage>
        <taxon>Bacteria</taxon>
        <taxon>Bacillati</taxon>
        <taxon>Bacillota</taxon>
        <taxon>Clostridia</taxon>
        <taxon>Eubacteriales</taxon>
        <taxon>Bianqueaceae</taxon>
        <taxon>Bianquea</taxon>
    </lineage>
</organism>
<evidence type="ECO:0000256" key="1">
    <source>
        <dbReference type="ARBA" id="ARBA00004141"/>
    </source>
</evidence>
<dbReference type="GO" id="GO:1902600">
    <property type="term" value="P:proton transmembrane transport"/>
    <property type="evidence" value="ECO:0007669"/>
    <property type="project" value="InterPro"/>
</dbReference>
<protein>
    <submittedName>
        <fullName evidence="8">Cation:proton antiporter</fullName>
    </submittedName>
</protein>
<keyword evidence="4 6" id="KW-0472">Membrane</keyword>
<keyword evidence="2 6" id="KW-0812">Transmembrane</keyword>
<feature type="transmembrane region" description="Helical" evidence="6">
    <location>
        <begin position="366"/>
        <end position="393"/>
    </location>
</feature>
<dbReference type="Proteomes" id="UP000657006">
    <property type="component" value="Unassembled WGS sequence"/>
</dbReference>
<comment type="caution">
    <text evidence="8">The sequence shown here is derived from an EMBL/GenBank/DDBJ whole genome shotgun (WGS) entry which is preliminary data.</text>
</comment>
<gene>
    <name evidence="8" type="ORF">H8730_11705</name>
</gene>
<evidence type="ECO:0000256" key="5">
    <source>
        <dbReference type="SAM" id="MobiDB-lite"/>
    </source>
</evidence>
<feature type="transmembrane region" description="Helical" evidence="6">
    <location>
        <begin position="283"/>
        <end position="316"/>
    </location>
</feature>